<dbReference type="Pfam" id="PF14559">
    <property type="entry name" value="TPR_19"/>
    <property type="match status" value="1"/>
</dbReference>
<evidence type="ECO:0000313" key="1">
    <source>
        <dbReference type="EMBL" id="KKL57764.1"/>
    </source>
</evidence>
<dbReference type="InterPro" id="IPR011990">
    <property type="entry name" value="TPR-like_helical_dom_sf"/>
</dbReference>
<comment type="caution">
    <text evidence="1">The sequence shown here is derived from an EMBL/GenBank/DDBJ whole genome shotgun (WGS) entry which is preliminary data.</text>
</comment>
<dbReference type="PANTHER" id="PTHR12558">
    <property type="entry name" value="CELL DIVISION CYCLE 16,23,27"/>
    <property type="match status" value="1"/>
</dbReference>
<organism evidence="1">
    <name type="scientific">marine sediment metagenome</name>
    <dbReference type="NCBI Taxonomy" id="412755"/>
    <lineage>
        <taxon>unclassified sequences</taxon>
        <taxon>metagenomes</taxon>
        <taxon>ecological metagenomes</taxon>
    </lineage>
</organism>
<dbReference type="EMBL" id="LAZR01030054">
    <property type="protein sequence ID" value="KKL57764.1"/>
    <property type="molecule type" value="Genomic_DNA"/>
</dbReference>
<dbReference type="SUPFAM" id="SSF48452">
    <property type="entry name" value="TPR-like"/>
    <property type="match status" value="1"/>
</dbReference>
<accession>A0A0F9D876</accession>
<feature type="non-terminal residue" evidence="1">
    <location>
        <position position="441"/>
    </location>
</feature>
<proteinExistence type="predicted"/>
<dbReference type="PANTHER" id="PTHR12558:SF13">
    <property type="entry name" value="CELL DIVISION CYCLE PROTEIN 27 HOMOLOG"/>
    <property type="match status" value="1"/>
</dbReference>
<dbReference type="Pfam" id="PF13432">
    <property type="entry name" value="TPR_16"/>
    <property type="match status" value="1"/>
</dbReference>
<dbReference type="Gene3D" id="1.25.40.10">
    <property type="entry name" value="Tetratricopeptide repeat domain"/>
    <property type="match status" value="2"/>
</dbReference>
<dbReference type="AlphaFoldDB" id="A0A0F9D876"/>
<sequence length="441" mass="49014">MKGVPESKWKLTEYDAVRRAAQSEHPPGRKTLYLGALDTLRTGDRTFVERASTAVRGNIPDADLLQIYGTALFDSGHIDDGLAALQKARTANPNRENLLIFGSRLEGAGKLAAAAEAFRELLARNRADTEAGLRLGFVLGQVPRWREAEQRFQDVLRRDAGCGAAHLGIADAHLQRRQYAQARRHVRKAIREGCEAMPRAWHILSISEAHGLRFRKACKAAQEYARRAAGHDSASELLREFEGQEDFGLAYFEANRDKDALPWLKYEAIRKPPSMMARLYLASLEAKMRGDAGIIKAAAEDVAGVLPEDVVWRVSGMTKCQIGSEAEGIHELRQALRLNPSAHNKLCLASRLARGGQTAEGRSLCQEILVEIPDSPTTLGHLALMTEDPEEWLRLYRAARDADPEDGMCQYHVGYALETLGHPDEACHEYEMALKLDLYEP</sequence>
<name>A0A0F9D876_9ZZZZ</name>
<protein>
    <recommendedName>
        <fullName evidence="2">Tetratricopeptide repeat protein</fullName>
    </recommendedName>
</protein>
<reference evidence="1" key="1">
    <citation type="journal article" date="2015" name="Nature">
        <title>Complex archaea that bridge the gap between prokaryotes and eukaryotes.</title>
        <authorList>
            <person name="Spang A."/>
            <person name="Saw J.H."/>
            <person name="Jorgensen S.L."/>
            <person name="Zaremba-Niedzwiedzka K."/>
            <person name="Martijn J."/>
            <person name="Lind A.E."/>
            <person name="van Eijk R."/>
            <person name="Schleper C."/>
            <person name="Guy L."/>
            <person name="Ettema T.J."/>
        </authorList>
    </citation>
    <scope>NUCLEOTIDE SEQUENCE</scope>
</reference>
<evidence type="ECO:0008006" key="2">
    <source>
        <dbReference type="Google" id="ProtNLM"/>
    </source>
</evidence>
<gene>
    <name evidence="1" type="ORF">LCGC14_2232160</name>
</gene>